<name>A0A8C9ZRR6_SANLU</name>
<organism evidence="1 2">
    <name type="scientific">Sander lucioperca</name>
    <name type="common">Pike-perch</name>
    <name type="synonym">Perca lucioperca</name>
    <dbReference type="NCBI Taxonomy" id="283035"/>
    <lineage>
        <taxon>Eukaryota</taxon>
        <taxon>Metazoa</taxon>
        <taxon>Chordata</taxon>
        <taxon>Craniata</taxon>
        <taxon>Vertebrata</taxon>
        <taxon>Euteleostomi</taxon>
        <taxon>Actinopterygii</taxon>
        <taxon>Neopterygii</taxon>
        <taxon>Teleostei</taxon>
        <taxon>Neoteleostei</taxon>
        <taxon>Acanthomorphata</taxon>
        <taxon>Eupercaria</taxon>
        <taxon>Perciformes</taxon>
        <taxon>Percoidei</taxon>
        <taxon>Percidae</taxon>
        <taxon>Luciopercinae</taxon>
        <taxon>Sander</taxon>
    </lineage>
</organism>
<proteinExistence type="predicted"/>
<protein>
    <submittedName>
        <fullName evidence="1">Uncharacterized protein</fullName>
    </submittedName>
</protein>
<dbReference type="AlphaFoldDB" id="A0A8C9ZRR6"/>
<dbReference type="Ensembl" id="ENSSLUT00000041841.1">
    <property type="protein sequence ID" value="ENSSLUP00000040534.1"/>
    <property type="gene ID" value="ENSSLUG00000018087.1"/>
</dbReference>
<evidence type="ECO:0000313" key="1">
    <source>
        <dbReference type="Ensembl" id="ENSSLUP00000040534.1"/>
    </source>
</evidence>
<accession>A0A8C9ZRR6</accession>
<reference evidence="1" key="2">
    <citation type="submission" date="2025-09" db="UniProtKB">
        <authorList>
            <consortium name="Ensembl"/>
        </authorList>
    </citation>
    <scope>IDENTIFICATION</scope>
</reference>
<sequence length="92" mass="10275">MHNLPDYLSGQINWKIGGYQTGFKDSLVLEVPGAHSELVCIQCLFYLELVSKGTEARCLGFHLWVMCPGCPWAQICGMVHHLKEGHALTQAF</sequence>
<dbReference type="Proteomes" id="UP000694568">
    <property type="component" value="Unplaced"/>
</dbReference>
<keyword evidence="2" id="KW-1185">Reference proteome</keyword>
<evidence type="ECO:0000313" key="2">
    <source>
        <dbReference type="Proteomes" id="UP000694568"/>
    </source>
</evidence>
<reference evidence="1" key="1">
    <citation type="submission" date="2025-08" db="UniProtKB">
        <authorList>
            <consortium name="Ensembl"/>
        </authorList>
    </citation>
    <scope>IDENTIFICATION</scope>
</reference>